<dbReference type="InterPro" id="IPR031348">
    <property type="entry name" value="PigL_N"/>
</dbReference>
<evidence type="ECO:0000313" key="15">
    <source>
        <dbReference type="Proteomes" id="UP001287286"/>
    </source>
</evidence>
<evidence type="ECO:0000256" key="3">
    <source>
        <dbReference type="ARBA" id="ARBA00022723"/>
    </source>
</evidence>
<dbReference type="PROSITE" id="PS50088">
    <property type="entry name" value="ANK_REPEAT"/>
    <property type="match status" value="2"/>
</dbReference>
<dbReference type="SMART" id="SM00248">
    <property type="entry name" value="ANK"/>
    <property type="match status" value="8"/>
</dbReference>
<dbReference type="PANTHER" id="PTHR24198">
    <property type="entry name" value="ANKYRIN REPEAT AND PROTEIN KINASE DOMAIN-CONTAINING PROTEIN"/>
    <property type="match status" value="1"/>
</dbReference>
<dbReference type="InterPro" id="IPR001841">
    <property type="entry name" value="Znf_RING"/>
</dbReference>
<dbReference type="SUPFAM" id="SSF57850">
    <property type="entry name" value="RING/U-box"/>
    <property type="match status" value="1"/>
</dbReference>
<dbReference type="InterPro" id="IPR017907">
    <property type="entry name" value="Znf_RING_CS"/>
</dbReference>
<keyword evidence="3" id="KW-0479">Metal-binding</keyword>
<keyword evidence="9 10" id="KW-0040">ANK repeat</keyword>
<evidence type="ECO:0000313" key="14">
    <source>
        <dbReference type="EMBL" id="KAK4087952.1"/>
    </source>
</evidence>
<feature type="repeat" description="ANK" evidence="10">
    <location>
        <begin position="1459"/>
        <end position="1491"/>
    </location>
</feature>
<comment type="caution">
    <text evidence="14">The sequence shown here is derived from an EMBL/GenBank/DDBJ whole genome shotgun (WGS) entry which is preliminary data.</text>
</comment>
<keyword evidence="4" id="KW-0677">Repeat</keyword>
<dbReference type="EMBL" id="JAWRVI010000028">
    <property type="protein sequence ID" value="KAK4087952.1"/>
    <property type="molecule type" value="Genomic_DNA"/>
</dbReference>
<organism evidence="14 15">
    <name type="scientific">Purpureocillium lilacinum</name>
    <name type="common">Paecilomyces lilacinus</name>
    <dbReference type="NCBI Taxonomy" id="33203"/>
    <lineage>
        <taxon>Eukaryota</taxon>
        <taxon>Fungi</taxon>
        <taxon>Dikarya</taxon>
        <taxon>Ascomycota</taxon>
        <taxon>Pezizomycotina</taxon>
        <taxon>Sordariomycetes</taxon>
        <taxon>Hypocreomycetidae</taxon>
        <taxon>Hypocreales</taxon>
        <taxon>Ophiocordycipitaceae</taxon>
        <taxon>Purpureocillium</taxon>
    </lineage>
</organism>
<dbReference type="InterPro" id="IPR013083">
    <property type="entry name" value="Znf_RING/FYVE/PHD"/>
</dbReference>
<dbReference type="Gene3D" id="3.40.50.880">
    <property type="match status" value="1"/>
</dbReference>
<dbReference type="PROSITE" id="PS00518">
    <property type="entry name" value="ZF_RING_1"/>
    <property type="match status" value="1"/>
</dbReference>
<dbReference type="PANTHER" id="PTHR24198:SF165">
    <property type="entry name" value="ANKYRIN REPEAT-CONTAINING PROTEIN-RELATED"/>
    <property type="match status" value="1"/>
</dbReference>
<dbReference type="SUPFAM" id="SSF48403">
    <property type="entry name" value="Ankyrin repeat"/>
    <property type="match status" value="1"/>
</dbReference>
<evidence type="ECO:0000256" key="11">
    <source>
        <dbReference type="PROSITE-ProRule" id="PRU00175"/>
    </source>
</evidence>
<evidence type="ECO:0000256" key="10">
    <source>
        <dbReference type="PROSITE-ProRule" id="PRU00023"/>
    </source>
</evidence>
<keyword evidence="7" id="KW-0720">Serine protease</keyword>
<keyword evidence="5 11" id="KW-0863">Zinc-finger</keyword>
<evidence type="ECO:0000256" key="4">
    <source>
        <dbReference type="ARBA" id="ARBA00022737"/>
    </source>
</evidence>
<reference evidence="14 15" key="1">
    <citation type="journal article" date="2024" name="Microbiol. Resour. Announc.">
        <title>Genome annotations for the ascomycete fungi Trichoderma harzianum, Trichoderma aggressivum, and Purpureocillium lilacinum.</title>
        <authorList>
            <person name="Beijen E.P.W."/>
            <person name="Ohm R.A."/>
        </authorList>
    </citation>
    <scope>NUCLEOTIDE SEQUENCE [LARGE SCALE GENOMIC DNA]</scope>
    <source>
        <strain evidence="14 15">CBS 150709</strain>
    </source>
</reference>
<name>A0ABR0BVE3_PURLI</name>
<proteinExistence type="inferred from homology"/>
<sequence>MVRDGYGCRPGRKWPLVNGEGKLALRLALPLHEPGRLLKTAAADLVSPVCSRFAYLDTEIKPCGVVANSFRGAHLGRSKAARPPASPNGMDPLSIAASVAGLIALVGKVAEVSRELYLSVQKGPQLLARLTDELDTFHAVLVELRCHLRDEGDVDRDALRSVSVSCDETVQSLEQQLNSLREMFTKGRLTRLLSRSRFTELMSDIEVATGRLYAYKQSLTVALQLRVLKQQAAGYSRTTETLDDLTKTCQQLRALSLPGPVEQYLGVSETIIEKRRNDTPRRRTLALYDYDAPVDADPEAVHGLPSQGHDAETDDVDKVKSFGSFEDWLDSFSPSSEAPATDAAALPDRGVEKPLSSESSVRVRVKTFVGGNGIGNSSSTAEVDETIELKMTDFIHEALDALHQRGLQNVRGFRKEGQLLAPLAPLGEPVAVHITDGPSSYSLDWLAINLHERFDEFYDNVIRHYRKDRNSLDISLKAGGGGSLSVRDNNYGMTTTVTFSRTLRVPEDGTTYHPPARISDFPLVNTKHLEGKLPESMIRKMGMVVPMYPREALVLSFRCQSDDTRHYIYSGSSSGGQKLAIKVLTGGINAISGLPATEGVASDRQDHITVPAQQRLDGFNVVSKDGQGMVRQFVSMPVGEGYSVEGQITGVEKYNGLQLILAPPFIGPCKFWLDKGSGRRLVELSRLDESSSSMGLAAGMRLRMSGKDLTELWRQRHENSLDRLDSESWSACGKSIGQNTSRKSLCGIRPLQAHEVLQPFLGRFEPVQPLVLEPVFDMTITIKLGDLSQSHIQPQGPYTWSISPFMTDERLREIIMREIAPLRYARRLQLIHPARVLGVQRPVMLHEFAKDGDIITVSELGDVPIYTNAPPPERSDDWPGVKPPPVSPLPTKAKGWELGLGFGGWIYQDYIVDEEFSRWNWKRSRLLNVLLLNAVAFKSFTGFAVPGVPISFRDYVARGIPFHHVLPRSSVLGSEAIRRLDSVSEMDARKGVIRSNVLHGVKPVQCAMCETMLANTILRPCNHVFCSNCVQPSADHDEPNRCDACGQRTTHQIHFAGPMEVTRETGPSPEDTSRRQWESILSSGSSRESLLSTKSMWSENSSFVSAISRAAMSKIICDLATTLRDTARQKETPEVSDQSEAEWDDDFERTMLQAAAGQGEANVVRFLLQTSHPSPADQMSALRIAVEANNLGVVSALARRVLEHERLAQAEEARELANRPVHDRYPLQSSQSAGPNTAEILQLAAGKDHCEVVQLLLDFGFDANHSVYDRRAGHHFNSALARAARENCLATARILFPVTEEALLGNAAMHAAINDGHDVLDFILEQSFDANCCVSSDGFPSENWTLVHHASNAKCTQAGKTIEILVKHGADIGSASQDSGGMFGSWGPPPPKMSPLQRSADKGNISAFEALLSAGADVRATLDDGRTCLHLAAWCGCVEIGRRLLEMGFDPNARAENHHLATPLRAALRNRKPEFVRLLVAGGAAVENADKLETLDRLIKPPSEPYATPGWWDFELAAAILPRIAPQAGSNEDSATTSCDGSESTTLEKQLSDLVLAAFRSSVCKRATTVDIFLQVMEASPVSISTVVMSQALKRYCGLRGAEDVLATTDSVMRALPKETRLAVVDESKSWTEPWQETYSSYLVEKHGGQEYARCVSPRRTAYRLRDSGFEQLMQLPILSLSVVATKFWPGEVEEVRNRLHAHGHFPTVTLGSESNNFGLLNSDVIFISGGNPFVLLRQINRLDLLKALRNFVDKGGKVFAAGEAACIFGKDIALADCLLADPDLTLNSFDLQSTKGLNLLRGLVLLPHYDEMEDYISHKQSALQYRSPITAIPRLGGLVVDEKTGEALNVGPGDVVTFFPNRTTEVWQPGEKGQMW</sequence>
<dbReference type="SUPFAM" id="SSF52317">
    <property type="entry name" value="Class I glutamine amidotransferase-like"/>
    <property type="match status" value="1"/>
</dbReference>
<evidence type="ECO:0000256" key="8">
    <source>
        <dbReference type="ARBA" id="ARBA00022833"/>
    </source>
</evidence>
<gene>
    <name evidence="14" type="ORF">Purlil1_7710</name>
</gene>
<keyword evidence="8" id="KW-0862">Zinc</keyword>
<accession>A0ABR0BVE3</accession>
<dbReference type="Gene3D" id="3.30.40.10">
    <property type="entry name" value="Zinc/RING finger domain, C3HC4 (zinc finger)"/>
    <property type="match status" value="1"/>
</dbReference>
<dbReference type="InterPro" id="IPR005320">
    <property type="entry name" value="Peptidase_S51"/>
</dbReference>
<feature type="domain" description="RING-type" evidence="13">
    <location>
        <begin position="1006"/>
        <end position="1045"/>
    </location>
</feature>
<dbReference type="PROSITE" id="PS50089">
    <property type="entry name" value="ZF_RING_2"/>
    <property type="match status" value="1"/>
</dbReference>
<feature type="repeat" description="ANK" evidence="10">
    <location>
        <begin position="1424"/>
        <end position="1456"/>
    </location>
</feature>
<evidence type="ECO:0000256" key="1">
    <source>
        <dbReference type="ARBA" id="ARBA00006534"/>
    </source>
</evidence>
<dbReference type="InterPro" id="IPR036770">
    <property type="entry name" value="Ankyrin_rpt-contain_sf"/>
</dbReference>
<dbReference type="PROSITE" id="PS50297">
    <property type="entry name" value="ANK_REP_REGION"/>
    <property type="match status" value="1"/>
</dbReference>
<evidence type="ECO:0000256" key="7">
    <source>
        <dbReference type="ARBA" id="ARBA00022825"/>
    </source>
</evidence>
<keyword evidence="6" id="KW-0378">Hydrolase</keyword>
<dbReference type="Gene3D" id="1.25.40.20">
    <property type="entry name" value="Ankyrin repeat-containing domain"/>
    <property type="match status" value="2"/>
</dbReference>
<feature type="region of interest" description="Disordered" evidence="12">
    <location>
        <begin position="333"/>
        <end position="353"/>
    </location>
</feature>
<evidence type="ECO:0000256" key="9">
    <source>
        <dbReference type="ARBA" id="ARBA00023043"/>
    </source>
</evidence>
<protein>
    <recommendedName>
        <fullName evidence="13">RING-type domain-containing protein</fullName>
    </recommendedName>
</protein>
<evidence type="ECO:0000256" key="12">
    <source>
        <dbReference type="SAM" id="MobiDB-lite"/>
    </source>
</evidence>
<dbReference type="InterPro" id="IPR029062">
    <property type="entry name" value="Class_I_gatase-like"/>
</dbReference>
<evidence type="ECO:0000256" key="2">
    <source>
        <dbReference type="ARBA" id="ARBA00022670"/>
    </source>
</evidence>
<dbReference type="Proteomes" id="UP001287286">
    <property type="component" value="Unassembled WGS sequence"/>
</dbReference>
<evidence type="ECO:0000256" key="5">
    <source>
        <dbReference type="ARBA" id="ARBA00022771"/>
    </source>
</evidence>
<evidence type="ECO:0000259" key="13">
    <source>
        <dbReference type="PROSITE" id="PS50089"/>
    </source>
</evidence>
<evidence type="ECO:0000256" key="6">
    <source>
        <dbReference type="ARBA" id="ARBA00022801"/>
    </source>
</evidence>
<keyword evidence="15" id="KW-1185">Reference proteome</keyword>
<feature type="region of interest" description="Disordered" evidence="12">
    <location>
        <begin position="1061"/>
        <end position="1080"/>
    </location>
</feature>
<comment type="similarity">
    <text evidence="1">Belongs to the peptidase S51 family.</text>
</comment>
<keyword evidence="2" id="KW-0645">Protease</keyword>
<dbReference type="Pfam" id="PF17111">
    <property type="entry name" value="PigL_N"/>
    <property type="match status" value="1"/>
</dbReference>
<dbReference type="Pfam" id="PF03575">
    <property type="entry name" value="Peptidase_S51"/>
    <property type="match status" value="1"/>
</dbReference>
<dbReference type="InterPro" id="IPR002110">
    <property type="entry name" value="Ankyrin_rpt"/>
</dbReference>
<dbReference type="Pfam" id="PF12796">
    <property type="entry name" value="Ank_2"/>
    <property type="match status" value="1"/>
</dbReference>